<evidence type="ECO:0000313" key="3">
    <source>
        <dbReference type="Proteomes" id="UP000515317"/>
    </source>
</evidence>
<keyword evidence="3" id="KW-1185">Reference proteome</keyword>
<dbReference type="EMBL" id="AP023361">
    <property type="protein sequence ID" value="BCJ90065.1"/>
    <property type="molecule type" value="Genomic_DNA"/>
</dbReference>
<dbReference type="Gene3D" id="1.10.4030.10">
    <property type="entry name" value="Porin chaperone SurA, peptide-binding domain"/>
    <property type="match status" value="1"/>
</dbReference>
<sequence length="314" mass="34037">MSITINGLRRRAAFWLGAIILLTATGLGSGSAAAQTSIVALVNNTPITSTEVAERRAVIRLMKKQDIAARAALDQLIDQQLLFAEASRRQIKIADTEVDARFNAIGANAKLSPEQLGQALAQTGASTRAFKAEIRATLLQRKMMGMLSRTATGVSEKEIAAGITAKKTGGEGAAYRYNIQQIIFITQKTASPAQINQRKSEAEGFRRRVTDCAQAINLAKELRETAVKPPVTRMSAQLPGDFRDQLAAMKIGQTTKPDTTPNGVEVIVICDKQEVADDSALRNEVQSELAQETGKAELDKFVADLRKRALIIYK</sequence>
<keyword evidence="1" id="KW-0732">Signal</keyword>
<dbReference type="Proteomes" id="UP000515317">
    <property type="component" value="Chromosome"/>
</dbReference>
<reference evidence="2 3" key="1">
    <citation type="submission" date="2020-08" db="EMBL/GenBank/DDBJ databases">
        <title>Genome sequence of Rhizobiales bacterium strain IZ6.</title>
        <authorList>
            <person name="Nakai R."/>
            <person name="Naganuma T."/>
        </authorList>
    </citation>
    <scope>NUCLEOTIDE SEQUENCE [LARGE SCALE GENOMIC DNA]</scope>
    <source>
        <strain evidence="2 3">IZ6</strain>
    </source>
</reference>
<organism evidence="2 3">
    <name type="scientific">Terrihabitans soli</name>
    <dbReference type="NCBI Taxonomy" id="708113"/>
    <lineage>
        <taxon>Bacteria</taxon>
        <taxon>Pseudomonadati</taxon>
        <taxon>Pseudomonadota</taxon>
        <taxon>Alphaproteobacteria</taxon>
        <taxon>Hyphomicrobiales</taxon>
        <taxon>Terrihabitans</taxon>
    </lineage>
</organism>
<dbReference type="PANTHER" id="PTHR47637">
    <property type="entry name" value="CHAPERONE SURA"/>
    <property type="match status" value="1"/>
</dbReference>
<evidence type="ECO:0000256" key="1">
    <source>
        <dbReference type="ARBA" id="ARBA00022729"/>
    </source>
</evidence>
<dbReference type="InterPro" id="IPR050280">
    <property type="entry name" value="OMP_Chaperone_SurA"/>
</dbReference>
<dbReference type="SUPFAM" id="SSF54534">
    <property type="entry name" value="FKBP-like"/>
    <property type="match status" value="1"/>
</dbReference>
<dbReference type="PANTHER" id="PTHR47637:SF1">
    <property type="entry name" value="CHAPERONE SURA"/>
    <property type="match status" value="1"/>
</dbReference>
<dbReference type="RefSeq" id="WP_222876724.1">
    <property type="nucleotide sequence ID" value="NZ_AP023361.1"/>
</dbReference>
<dbReference type="AlphaFoldDB" id="A0A6S6QQM7"/>
<dbReference type="Pfam" id="PF13624">
    <property type="entry name" value="SurA_N_3"/>
    <property type="match status" value="1"/>
</dbReference>
<accession>A0A6S6QQM7</accession>
<gene>
    <name evidence="2" type="ORF">IZ6_08000</name>
</gene>
<dbReference type="SUPFAM" id="SSF109998">
    <property type="entry name" value="Triger factor/SurA peptide-binding domain-like"/>
    <property type="match status" value="1"/>
</dbReference>
<dbReference type="Gene3D" id="3.10.50.40">
    <property type="match status" value="1"/>
</dbReference>
<protein>
    <submittedName>
        <fullName evidence="2">Molecular chaperone SurA</fullName>
    </submittedName>
</protein>
<dbReference type="GO" id="GO:0003755">
    <property type="term" value="F:peptidyl-prolyl cis-trans isomerase activity"/>
    <property type="evidence" value="ECO:0007669"/>
    <property type="project" value="InterPro"/>
</dbReference>
<dbReference type="InterPro" id="IPR027304">
    <property type="entry name" value="Trigger_fact/SurA_dom_sf"/>
</dbReference>
<name>A0A6S6QQM7_9HYPH</name>
<proteinExistence type="predicted"/>
<dbReference type="KEGG" id="tso:IZ6_08000"/>
<evidence type="ECO:0000313" key="2">
    <source>
        <dbReference type="EMBL" id="BCJ90065.1"/>
    </source>
</evidence>
<dbReference type="InterPro" id="IPR046357">
    <property type="entry name" value="PPIase_dom_sf"/>
</dbReference>